<protein>
    <submittedName>
        <fullName evidence="1">Uncharacterized protein</fullName>
    </submittedName>
</protein>
<name>A0ACC3NKM1_9PEZI</name>
<proteinExistence type="predicted"/>
<comment type="caution">
    <text evidence="1">The sequence shown here is derived from an EMBL/GenBank/DDBJ whole genome shotgun (WGS) entry which is preliminary data.</text>
</comment>
<reference evidence="1" key="1">
    <citation type="submission" date="2023-07" db="EMBL/GenBank/DDBJ databases">
        <title>Black Yeasts Isolated from many extreme environments.</title>
        <authorList>
            <person name="Coleine C."/>
            <person name="Stajich J.E."/>
            <person name="Selbmann L."/>
        </authorList>
    </citation>
    <scope>NUCLEOTIDE SEQUENCE</scope>
    <source>
        <strain evidence="1">CCFEE 5714</strain>
    </source>
</reference>
<evidence type="ECO:0000313" key="2">
    <source>
        <dbReference type="Proteomes" id="UP001281147"/>
    </source>
</evidence>
<sequence length="915" mass="100096">MAANRTRRLQKEIQDILKDTQSGIRITSPQGTTEITDFTHLRGHFAGPPDTPYEGGAYEVDIRITAEYPFKPPQMKFLTKIWHPNVSSQTGAICLDTLGQQWSPVLTLKSALISLQSLLSSPEPKDPQDAEVASMLITRPEEFKHVAREWAQRYAGAPKPPPGSNKTGASSSGDVSGSSMSAATKQQQQRKAEDKEAKRREEQRKREAYRGYNRNMIERFVGMGFQVEQVVSAFEYVGVDKADGEEYELDEEFIGDITARLFGEIERTEQEERRRHERKMGSKATGYGTQQSDIAEERARTNLKSEPGEYVLEEAEETDPLIPSVGSLRSRHSSASSNDSPQSEEGEDEDPVKEKSYLKSPIWWLGISMMTVGEAGNFLAYGFAPASIVSPLGVVALISNCLIAPLLLHERFRWRDALGVVVAVGGCVTVVLSASDSNPKLTPDSIWHLITRWEFETYLGFTVFLIIVLCIASNRYGDRTIMIDIGLVGLFGGYTALSTKGVASLLSSSVWRVITFPITYLLVGVLVFTAVMQIKYINRALQRFNSTMVIPTQFVTFTISVIVGSAILYRDFERTTGEDAGKFVGGCALTFLGVYFITSGRGDESQGDDEPVETEDGISLIDEERPRQEVRERDDTTGRRQSLLGASSSKSAPPLGRLLTDDSIAPDANMGSLARISETEDNAQPPSMKIAAIHGNSASGLPRRSSKGPPPMHATTSSPDVPTTTNLTPSRPKTPLRRGQSTSVVESPTKLAPSTPRRRPVAEQNTYLDPNNSRTLMSRHSVVGLIPGPLTSPLSSSLSAIVADSLRRGVDRPSPFQRRSTTRRQRYSNAGIQDPNATTPGRQSLASGEMDFAAENDDQAAELRRGSVGDTPTKASDRVRSLSATLGDIFTSSGGKRSSREENLGEASRREGGGR</sequence>
<gene>
    <name evidence="1" type="ORF">LTR37_005609</name>
</gene>
<dbReference type="Proteomes" id="UP001281147">
    <property type="component" value="Unassembled WGS sequence"/>
</dbReference>
<evidence type="ECO:0000313" key="1">
    <source>
        <dbReference type="EMBL" id="KAK3717838.1"/>
    </source>
</evidence>
<accession>A0ACC3NKM1</accession>
<dbReference type="EMBL" id="JAUTXU010000035">
    <property type="protein sequence ID" value="KAK3717838.1"/>
    <property type="molecule type" value="Genomic_DNA"/>
</dbReference>
<keyword evidence="2" id="KW-1185">Reference proteome</keyword>
<organism evidence="1 2">
    <name type="scientific">Vermiconidia calcicola</name>
    <dbReference type="NCBI Taxonomy" id="1690605"/>
    <lineage>
        <taxon>Eukaryota</taxon>
        <taxon>Fungi</taxon>
        <taxon>Dikarya</taxon>
        <taxon>Ascomycota</taxon>
        <taxon>Pezizomycotina</taxon>
        <taxon>Dothideomycetes</taxon>
        <taxon>Dothideomycetidae</taxon>
        <taxon>Mycosphaerellales</taxon>
        <taxon>Extremaceae</taxon>
        <taxon>Vermiconidia</taxon>
    </lineage>
</organism>